<dbReference type="Proteomes" id="UP001233999">
    <property type="component" value="Unassembled WGS sequence"/>
</dbReference>
<dbReference type="EMBL" id="JASPKZ010005699">
    <property type="protein sequence ID" value="KAJ9588256.1"/>
    <property type="molecule type" value="Genomic_DNA"/>
</dbReference>
<protein>
    <submittedName>
        <fullName evidence="1">Uncharacterized protein</fullName>
    </submittedName>
</protein>
<evidence type="ECO:0000313" key="1">
    <source>
        <dbReference type="EMBL" id="KAJ9575119.1"/>
    </source>
</evidence>
<gene>
    <name evidence="1" type="ORF">L9F63_007705</name>
    <name evidence="2" type="ORF">L9F63_018374</name>
</gene>
<accession>A0AAD7Z6S0</accession>
<comment type="caution">
    <text evidence="1">The sequence shown here is derived from an EMBL/GenBank/DDBJ whole genome shotgun (WGS) entry which is preliminary data.</text>
</comment>
<organism evidence="1 3">
    <name type="scientific">Diploptera punctata</name>
    <name type="common">Pacific beetle cockroach</name>
    <dbReference type="NCBI Taxonomy" id="6984"/>
    <lineage>
        <taxon>Eukaryota</taxon>
        <taxon>Metazoa</taxon>
        <taxon>Ecdysozoa</taxon>
        <taxon>Arthropoda</taxon>
        <taxon>Hexapoda</taxon>
        <taxon>Insecta</taxon>
        <taxon>Pterygota</taxon>
        <taxon>Neoptera</taxon>
        <taxon>Polyneoptera</taxon>
        <taxon>Dictyoptera</taxon>
        <taxon>Blattodea</taxon>
        <taxon>Blaberoidea</taxon>
        <taxon>Blaberidae</taxon>
        <taxon>Diplopterinae</taxon>
        <taxon>Diploptera</taxon>
    </lineage>
</organism>
<proteinExistence type="predicted"/>
<dbReference type="AlphaFoldDB" id="A0AAD7Z6S0"/>
<evidence type="ECO:0000313" key="3">
    <source>
        <dbReference type="Proteomes" id="UP001233999"/>
    </source>
</evidence>
<reference evidence="1" key="2">
    <citation type="submission" date="2023-05" db="EMBL/GenBank/DDBJ databases">
        <authorList>
            <person name="Fouks B."/>
        </authorList>
    </citation>
    <scope>NUCLEOTIDE SEQUENCE</scope>
    <source>
        <strain evidence="1">Stay&amp;Tobe</strain>
        <tissue evidence="1">Testes</tissue>
    </source>
</reference>
<feature type="non-terminal residue" evidence="1">
    <location>
        <position position="53"/>
    </location>
</feature>
<feature type="non-terminal residue" evidence="1">
    <location>
        <position position="1"/>
    </location>
</feature>
<keyword evidence="3" id="KW-1185">Reference proteome</keyword>
<sequence length="53" mass="6178">YGIAEQTVSDIKIKKQTDFLSFAIKCDVIEESSQVKRMRQPAKQKLEDLVYEE</sequence>
<name>A0AAD7Z6S0_DIPPU</name>
<reference evidence="1" key="1">
    <citation type="journal article" date="2023" name="IScience">
        <title>Live-bearing cockroach genome reveals convergent evolutionary mechanisms linked to viviparity in insects and beyond.</title>
        <authorList>
            <person name="Fouks B."/>
            <person name="Harrison M.C."/>
            <person name="Mikhailova A.A."/>
            <person name="Marchal E."/>
            <person name="English S."/>
            <person name="Carruthers M."/>
            <person name="Jennings E.C."/>
            <person name="Chiamaka E.L."/>
            <person name="Frigard R.A."/>
            <person name="Pippel M."/>
            <person name="Attardo G.M."/>
            <person name="Benoit J.B."/>
            <person name="Bornberg-Bauer E."/>
            <person name="Tobe S.S."/>
        </authorList>
    </citation>
    <scope>NUCLEOTIDE SEQUENCE</scope>
    <source>
        <strain evidence="1">Stay&amp;Tobe</strain>
    </source>
</reference>
<dbReference type="EMBL" id="JASPKZ010010239">
    <property type="protein sequence ID" value="KAJ9575119.1"/>
    <property type="molecule type" value="Genomic_DNA"/>
</dbReference>
<evidence type="ECO:0000313" key="2">
    <source>
        <dbReference type="EMBL" id="KAJ9588256.1"/>
    </source>
</evidence>